<sequence length="283" mass="29124">MIRRLPALLLCALMACVGLGCGARAGAEAKAPPPDPLEYGESVVEGHRILAEDPSGSGRVVEVLGDLDGAEHVAVVVPGSGQTRDNFRANRANPGAVPLTNGRALYAAMRDRAPARAAAVVVWLGYLPPQGYGPELAGIVRARRGAEALVRFTREVLPADAHVTLACHSYGTAVCGLAAAHADVADDVVALACPGMGVTDGDAIRARVWATRASDDWIRWVPSLRAGPVGLGADAMDPDFGAVRFDPGDISGHTQYYRPGSAALAATAAVAVGERAAVGGERP</sequence>
<dbReference type="InterPro" id="IPR010427">
    <property type="entry name" value="DUF1023"/>
</dbReference>
<dbReference type="SUPFAM" id="SSF53474">
    <property type="entry name" value="alpha/beta-Hydrolases"/>
    <property type="match status" value="1"/>
</dbReference>
<name>A0ABP9GT13_9ACTN</name>
<dbReference type="EMBL" id="BAABIK010000028">
    <property type="protein sequence ID" value="GAA4952675.1"/>
    <property type="molecule type" value="Genomic_DNA"/>
</dbReference>
<feature type="signal peptide" evidence="1">
    <location>
        <begin position="1"/>
        <end position="25"/>
    </location>
</feature>
<dbReference type="Pfam" id="PF06259">
    <property type="entry name" value="Abhydrolase_8"/>
    <property type="match status" value="1"/>
</dbReference>
<proteinExistence type="predicted"/>
<keyword evidence="4" id="KW-1185">Reference proteome</keyword>
<accession>A0ABP9GT13</accession>
<feature type="chain" id="PRO_5046848398" description="DUF1023 domain-containing protein" evidence="1">
    <location>
        <begin position="26"/>
        <end position="283"/>
    </location>
</feature>
<protein>
    <recommendedName>
        <fullName evidence="2">DUF1023 domain-containing protein</fullName>
    </recommendedName>
</protein>
<evidence type="ECO:0000313" key="3">
    <source>
        <dbReference type="EMBL" id="GAA4952675.1"/>
    </source>
</evidence>
<dbReference type="InterPro" id="IPR029058">
    <property type="entry name" value="AB_hydrolase_fold"/>
</dbReference>
<dbReference type="Proteomes" id="UP001499993">
    <property type="component" value="Unassembled WGS sequence"/>
</dbReference>
<gene>
    <name evidence="3" type="ORF">GCM10023224_41800</name>
</gene>
<comment type="caution">
    <text evidence="3">The sequence shown here is derived from an EMBL/GenBank/DDBJ whole genome shotgun (WGS) entry which is preliminary data.</text>
</comment>
<dbReference type="RefSeq" id="WP_345558313.1">
    <property type="nucleotide sequence ID" value="NZ_BAABIK010000028.1"/>
</dbReference>
<evidence type="ECO:0000313" key="4">
    <source>
        <dbReference type="Proteomes" id="UP001499993"/>
    </source>
</evidence>
<dbReference type="PROSITE" id="PS51257">
    <property type="entry name" value="PROKAR_LIPOPROTEIN"/>
    <property type="match status" value="1"/>
</dbReference>
<evidence type="ECO:0000256" key="1">
    <source>
        <dbReference type="SAM" id="SignalP"/>
    </source>
</evidence>
<feature type="domain" description="DUF1023" evidence="2">
    <location>
        <begin position="53"/>
        <end position="225"/>
    </location>
</feature>
<evidence type="ECO:0000259" key="2">
    <source>
        <dbReference type="Pfam" id="PF06259"/>
    </source>
</evidence>
<keyword evidence="1" id="KW-0732">Signal</keyword>
<reference evidence="4" key="1">
    <citation type="journal article" date="2019" name="Int. J. Syst. Evol. Microbiol.">
        <title>The Global Catalogue of Microorganisms (GCM) 10K type strain sequencing project: providing services to taxonomists for standard genome sequencing and annotation.</title>
        <authorList>
            <consortium name="The Broad Institute Genomics Platform"/>
            <consortium name="The Broad Institute Genome Sequencing Center for Infectious Disease"/>
            <person name="Wu L."/>
            <person name="Ma J."/>
        </authorList>
    </citation>
    <scope>NUCLEOTIDE SEQUENCE [LARGE SCALE GENOMIC DNA]</scope>
    <source>
        <strain evidence="4">JCM 18123</strain>
    </source>
</reference>
<organism evidence="3 4">
    <name type="scientific">Streptomonospora halophila</name>
    <dbReference type="NCBI Taxonomy" id="427369"/>
    <lineage>
        <taxon>Bacteria</taxon>
        <taxon>Bacillati</taxon>
        <taxon>Actinomycetota</taxon>
        <taxon>Actinomycetes</taxon>
        <taxon>Streptosporangiales</taxon>
        <taxon>Nocardiopsidaceae</taxon>
        <taxon>Streptomonospora</taxon>
    </lineage>
</organism>